<feature type="domain" description="3-dehydroquinate synthase C-terminal" evidence="4">
    <location>
        <begin position="290"/>
        <end position="497"/>
    </location>
</feature>
<dbReference type="GeneID" id="16992961"/>
<dbReference type="PANTHER" id="PTHR33563">
    <property type="match status" value="1"/>
</dbReference>
<dbReference type="Pfam" id="PF01959">
    <property type="entry name" value="DHQS"/>
    <property type="match status" value="1"/>
</dbReference>
<evidence type="ECO:0000259" key="4">
    <source>
        <dbReference type="Pfam" id="PF26558"/>
    </source>
</evidence>
<dbReference type="GO" id="GO:0009073">
    <property type="term" value="P:aromatic amino acid family biosynthetic process"/>
    <property type="evidence" value="ECO:0007669"/>
    <property type="project" value="UniProtKB-KW"/>
</dbReference>
<dbReference type="HOGENOM" id="CLU_549055_0_0_1"/>
<dbReference type="AlphaFoldDB" id="M1UPX7"/>
<keyword evidence="6" id="KW-1185">Reference proteome</keyword>
<dbReference type="GO" id="GO:0008652">
    <property type="term" value="P:amino acid biosynthetic process"/>
    <property type="evidence" value="ECO:0007669"/>
    <property type="project" value="UniProtKB-KW"/>
</dbReference>
<evidence type="ECO:0000313" key="6">
    <source>
        <dbReference type="Proteomes" id="UP000007014"/>
    </source>
</evidence>
<reference evidence="5 6" key="2">
    <citation type="journal article" date="2007" name="BMC Biol.">
        <title>A 100%-complete sequence reveals unusually simple genomic features in the hot-spring red alga Cyanidioschyzon merolae.</title>
        <authorList>
            <person name="Nozaki H."/>
            <person name="Takano H."/>
            <person name="Misumi O."/>
            <person name="Terasawa K."/>
            <person name="Matsuzaki M."/>
            <person name="Maruyama S."/>
            <person name="Nishida K."/>
            <person name="Yagisawa F."/>
            <person name="Yoshida Y."/>
            <person name="Fujiwara T."/>
            <person name="Takio S."/>
            <person name="Tamura K."/>
            <person name="Chung S.J."/>
            <person name="Nakamura S."/>
            <person name="Kuroiwa H."/>
            <person name="Tanaka K."/>
            <person name="Sato N."/>
            <person name="Kuroiwa T."/>
        </authorList>
    </citation>
    <scope>NUCLEOTIDE SEQUENCE [LARGE SCALE GENOMIC DNA]</scope>
    <source>
        <strain evidence="5 6">10D</strain>
    </source>
</reference>
<dbReference type="InterPro" id="IPR030960">
    <property type="entry name" value="DHQS/DOIS_N"/>
</dbReference>
<evidence type="ECO:0008006" key="7">
    <source>
        <dbReference type="Google" id="ProtNLM"/>
    </source>
</evidence>
<dbReference type="Gramene" id="CMF179CT">
    <property type="protein sequence ID" value="CMF179CT"/>
    <property type="gene ID" value="CMF179C"/>
</dbReference>
<dbReference type="OrthoDB" id="3275at2759"/>
<sequence length="497" mass="54029">MSSQAVSWLCPPSFSRCSWSGGAAATALWSTARSLRAHAPTRTGFYVESHPRKFTRNPDTGSRLLGPRHRHVGRCRRTVERSQRHSLGACSLQFIQEVAETYADGAALRRADHALSSSSRSFWVMPATQEAYARAVDLAFPVLVHEHATTWGEWKEPTTDARYIVAHGTCPRLVREQRTGATYAVFYELQSAEDVHALEENLPCRSIVMVETKDWELIPVENLVSVAYQRQTSILVVVSTTGMAEAQLASLERGVHGVILATGSASAVESFASLRNRYQRLENSLVLDPAVVVDVREAGVGERVCLDTCSLLAFHEGFLVGSSASTLALVLSEAAQNPYVASRPFRVNAGAVHSYILVPDGSTKYLCELRAGDELLAVDARSGRSRSVTLGRAKIERRPLLLVQLSLHADGTGAAAGNKTESWSGDIAGNVIVQNAETVRFAMPTTSGTSSSQHGNVAVTSLNRGQHQVLVHRPARDSNGTIARHLGRPVQEFILEQ</sequence>
<evidence type="ECO:0000259" key="3">
    <source>
        <dbReference type="Pfam" id="PF01959"/>
    </source>
</evidence>
<dbReference type="Proteomes" id="UP000007014">
    <property type="component" value="Chromosome 6"/>
</dbReference>
<organism evidence="5 6">
    <name type="scientific">Cyanidioschyzon merolae (strain NIES-3377 / 10D)</name>
    <name type="common">Unicellular red alga</name>
    <dbReference type="NCBI Taxonomy" id="280699"/>
    <lineage>
        <taxon>Eukaryota</taxon>
        <taxon>Rhodophyta</taxon>
        <taxon>Bangiophyceae</taxon>
        <taxon>Cyanidiales</taxon>
        <taxon>Cyanidiaceae</taxon>
        <taxon>Cyanidioschyzon</taxon>
    </lineage>
</organism>
<dbReference type="RefSeq" id="XP_005535817.1">
    <property type="nucleotide sequence ID" value="XM_005535760.1"/>
</dbReference>
<gene>
    <name evidence="5" type="ORF">CYME_CMF179C</name>
</gene>
<name>M1UPX7_CYAM1</name>
<evidence type="ECO:0000256" key="2">
    <source>
        <dbReference type="ARBA" id="ARBA00023141"/>
    </source>
</evidence>
<keyword evidence="2" id="KW-0057">Aromatic amino acid biosynthesis</keyword>
<feature type="domain" description="3-dehydroquinate synthase N-terminal" evidence="3">
    <location>
        <begin position="168"/>
        <end position="273"/>
    </location>
</feature>
<dbReference type="GO" id="GO:0016491">
    <property type="term" value="F:oxidoreductase activity"/>
    <property type="evidence" value="ECO:0007669"/>
    <property type="project" value="InterPro"/>
</dbReference>
<dbReference type="PANTHER" id="PTHR33563:SF1">
    <property type="entry name" value="3-DEHYDROQUINATE SYNTHASE"/>
    <property type="match status" value="1"/>
</dbReference>
<dbReference type="InterPro" id="IPR002812">
    <property type="entry name" value="DHQS"/>
</dbReference>
<dbReference type="OMA" id="CSETHYL"/>
<dbReference type="GO" id="GO:0003856">
    <property type="term" value="F:3-dehydroquinate synthase activity"/>
    <property type="evidence" value="ECO:0007669"/>
    <property type="project" value="InterPro"/>
</dbReference>
<dbReference type="STRING" id="280699.M1UPX7"/>
<reference evidence="5 6" key="1">
    <citation type="journal article" date="2004" name="Nature">
        <title>Genome sequence of the ultrasmall unicellular red alga Cyanidioschyzon merolae 10D.</title>
        <authorList>
            <person name="Matsuzaki M."/>
            <person name="Misumi O."/>
            <person name="Shin-i T."/>
            <person name="Maruyama S."/>
            <person name="Takahara M."/>
            <person name="Miyagishima S."/>
            <person name="Mori T."/>
            <person name="Nishida K."/>
            <person name="Yagisawa F."/>
            <person name="Nishida K."/>
            <person name="Yoshida Y."/>
            <person name="Nishimura Y."/>
            <person name="Nakao S."/>
            <person name="Kobayashi T."/>
            <person name="Momoyama Y."/>
            <person name="Higashiyama T."/>
            <person name="Minoda A."/>
            <person name="Sano M."/>
            <person name="Nomoto H."/>
            <person name="Oishi K."/>
            <person name="Hayashi H."/>
            <person name="Ohta F."/>
            <person name="Nishizaka S."/>
            <person name="Haga S."/>
            <person name="Miura S."/>
            <person name="Morishita T."/>
            <person name="Kabeya Y."/>
            <person name="Terasawa K."/>
            <person name="Suzuki Y."/>
            <person name="Ishii Y."/>
            <person name="Asakawa S."/>
            <person name="Takano H."/>
            <person name="Ohta N."/>
            <person name="Kuroiwa H."/>
            <person name="Tanaka K."/>
            <person name="Shimizu N."/>
            <person name="Sugano S."/>
            <person name="Sato N."/>
            <person name="Nozaki H."/>
            <person name="Ogasawara N."/>
            <person name="Kohara Y."/>
            <person name="Kuroiwa T."/>
        </authorList>
    </citation>
    <scope>NUCLEOTIDE SEQUENCE [LARGE SCALE GENOMIC DNA]</scope>
    <source>
        <strain evidence="5 6">10D</strain>
    </source>
</reference>
<protein>
    <recommendedName>
        <fullName evidence="7">3-dehydroquinate synthase</fullName>
    </recommendedName>
</protein>
<keyword evidence="1" id="KW-0028">Amino-acid biosynthesis</keyword>
<evidence type="ECO:0000256" key="1">
    <source>
        <dbReference type="ARBA" id="ARBA00022605"/>
    </source>
</evidence>
<evidence type="ECO:0000313" key="5">
    <source>
        <dbReference type="EMBL" id="BAM79531.1"/>
    </source>
</evidence>
<dbReference type="KEGG" id="cme:CYME_CMF179C"/>
<dbReference type="InterPro" id="IPR056179">
    <property type="entry name" value="DHQS_C"/>
</dbReference>
<dbReference type="EMBL" id="AP006488">
    <property type="protein sequence ID" value="BAM79531.1"/>
    <property type="molecule type" value="Genomic_DNA"/>
</dbReference>
<accession>M1UPX7</accession>
<dbReference type="Pfam" id="PF26558">
    <property type="entry name" value="DHQS_2nd"/>
    <property type="match status" value="1"/>
</dbReference>
<proteinExistence type="predicted"/>
<dbReference type="eggNOG" id="ENOG502QSUR">
    <property type="taxonomic scope" value="Eukaryota"/>
</dbReference>